<reference evidence="2 3" key="1">
    <citation type="journal article" date="2020" name="Cell">
        <title>Large-Scale Comparative Analyses of Tick Genomes Elucidate Their Genetic Diversity and Vector Capacities.</title>
        <authorList>
            <consortium name="Tick Genome and Microbiome Consortium (TIGMIC)"/>
            <person name="Jia N."/>
            <person name="Wang J."/>
            <person name="Shi W."/>
            <person name="Du L."/>
            <person name="Sun Y."/>
            <person name="Zhan W."/>
            <person name="Jiang J.F."/>
            <person name="Wang Q."/>
            <person name="Zhang B."/>
            <person name="Ji P."/>
            <person name="Bell-Sakyi L."/>
            <person name="Cui X.M."/>
            <person name="Yuan T.T."/>
            <person name="Jiang B.G."/>
            <person name="Yang W.F."/>
            <person name="Lam T.T."/>
            <person name="Chang Q.C."/>
            <person name="Ding S.J."/>
            <person name="Wang X.J."/>
            <person name="Zhu J.G."/>
            <person name="Ruan X.D."/>
            <person name="Zhao L."/>
            <person name="Wei J.T."/>
            <person name="Ye R.Z."/>
            <person name="Que T.C."/>
            <person name="Du C.H."/>
            <person name="Zhou Y.H."/>
            <person name="Cheng J.X."/>
            <person name="Dai P.F."/>
            <person name="Guo W.B."/>
            <person name="Han X.H."/>
            <person name="Huang E.J."/>
            <person name="Li L.F."/>
            <person name="Wei W."/>
            <person name="Gao Y.C."/>
            <person name="Liu J.Z."/>
            <person name="Shao H.Z."/>
            <person name="Wang X."/>
            <person name="Wang C.C."/>
            <person name="Yang T.C."/>
            <person name="Huo Q.B."/>
            <person name="Li W."/>
            <person name="Chen H.Y."/>
            <person name="Chen S.E."/>
            <person name="Zhou L.G."/>
            <person name="Ni X.B."/>
            <person name="Tian J.H."/>
            <person name="Sheng Y."/>
            <person name="Liu T."/>
            <person name="Pan Y.S."/>
            <person name="Xia L.Y."/>
            <person name="Li J."/>
            <person name="Zhao F."/>
            <person name="Cao W.C."/>
        </authorList>
    </citation>
    <scope>NUCLEOTIDE SEQUENCE [LARGE SCALE GENOMIC DNA]</scope>
    <source>
        <strain evidence="2">HaeL-2018</strain>
    </source>
</reference>
<dbReference type="OMA" id="IPCEHIQ"/>
<dbReference type="VEuPathDB" id="VectorBase:HLOH_054822"/>
<sequence length="74" mass="8495">MRRLLTAYYESEETPAELRNPVSIPCEHIQFVLIATAFMMSLFLLTPTGRSTVWKTWLYGSIFGYSWLGMNSVA</sequence>
<keyword evidence="1" id="KW-1133">Transmembrane helix</keyword>
<evidence type="ECO:0000256" key="1">
    <source>
        <dbReference type="SAM" id="Phobius"/>
    </source>
</evidence>
<name>A0A9J6FKY4_HAELO</name>
<proteinExistence type="predicted"/>
<dbReference type="Proteomes" id="UP000821853">
    <property type="component" value="Chromosome 10"/>
</dbReference>
<comment type="caution">
    <text evidence="2">The sequence shown here is derived from an EMBL/GenBank/DDBJ whole genome shotgun (WGS) entry which is preliminary data.</text>
</comment>
<dbReference type="AlphaFoldDB" id="A0A9J6FKY4"/>
<keyword evidence="3" id="KW-1185">Reference proteome</keyword>
<accession>A0A9J6FKY4</accession>
<gene>
    <name evidence="2" type="ORF">HPB48_020451</name>
</gene>
<evidence type="ECO:0000313" key="3">
    <source>
        <dbReference type="Proteomes" id="UP000821853"/>
    </source>
</evidence>
<dbReference type="OrthoDB" id="6487385at2759"/>
<keyword evidence="1" id="KW-0812">Transmembrane</keyword>
<evidence type="ECO:0000313" key="2">
    <source>
        <dbReference type="EMBL" id="KAH9363717.1"/>
    </source>
</evidence>
<keyword evidence="1" id="KW-0472">Membrane</keyword>
<feature type="transmembrane region" description="Helical" evidence="1">
    <location>
        <begin position="28"/>
        <end position="45"/>
    </location>
</feature>
<protein>
    <submittedName>
        <fullName evidence="2">Uncharacterized protein</fullName>
    </submittedName>
</protein>
<organism evidence="2 3">
    <name type="scientific">Haemaphysalis longicornis</name>
    <name type="common">Bush tick</name>
    <dbReference type="NCBI Taxonomy" id="44386"/>
    <lineage>
        <taxon>Eukaryota</taxon>
        <taxon>Metazoa</taxon>
        <taxon>Ecdysozoa</taxon>
        <taxon>Arthropoda</taxon>
        <taxon>Chelicerata</taxon>
        <taxon>Arachnida</taxon>
        <taxon>Acari</taxon>
        <taxon>Parasitiformes</taxon>
        <taxon>Ixodida</taxon>
        <taxon>Ixodoidea</taxon>
        <taxon>Ixodidae</taxon>
        <taxon>Haemaphysalinae</taxon>
        <taxon>Haemaphysalis</taxon>
    </lineage>
</organism>
<dbReference type="EMBL" id="JABSTR010000002">
    <property type="protein sequence ID" value="KAH9363717.1"/>
    <property type="molecule type" value="Genomic_DNA"/>
</dbReference>